<dbReference type="GeneID" id="56085985"/>
<evidence type="ECO:0000313" key="2">
    <source>
        <dbReference type="EMBL" id="QLH84760.1"/>
    </source>
</evidence>
<dbReference type="AlphaFoldDB" id="A0A7D5PGT5"/>
<dbReference type="KEGG" id="hpel:HZS54_25310"/>
<dbReference type="SUPFAM" id="SSF88723">
    <property type="entry name" value="PIN domain-like"/>
    <property type="match status" value="1"/>
</dbReference>
<dbReference type="PANTHER" id="PTHR39550">
    <property type="entry name" value="SLL0658 PROTEIN"/>
    <property type="match status" value="1"/>
</dbReference>
<accession>A0A7D5PGT5</accession>
<keyword evidence="3" id="KW-1185">Reference proteome</keyword>
<evidence type="ECO:0000259" key="1">
    <source>
        <dbReference type="SMART" id="SM00670"/>
    </source>
</evidence>
<reference evidence="2 3" key="1">
    <citation type="submission" date="2020-07" db="EMBL/GenBank/DDBJ databases">
        <title>Halosimplex litoreum sp. nov. and Halosimplex rubrum sp. nov., isolated from different salt environments.</title>
        <authorList>
            <person name="Cui H."/>
        </authorList>
    </citation>
    <scope>NUCLEOTIDE SEQUENCE [LARGE SCALE GENOMIC DNA]</scope>
    <source>
        <strain evidence="2 3">R2</strain>
    </source>
</reference>
<dbReference type="InterPro" id="IPR002716">
    <property type="entry name" value="PIN_dom"/>
</dbReference>
<feature type="domain" description="PIN" evidence="1">
    <location>
        <begin position="11"/>
        <end position="116"/>
    </location>
</feature>
<sequence length="179" mass="18446">MSGDDGEGAERTLLVDASAFIALAAVDAVDLLVGMDGSVVVPLRVADELVDERSRRALNDARENGSANVSRATGHLESARTHLGTDGESGDAGLLAHALGTDDPVVVVTDDKPLRQTCKTLSVPVSGSIGVVIRAVERGAVDGAEAKELVYAMDEVGARLSASLVKRAERLIDDAASDA</sequence>
<dbReference type="InterPro" id="IPR029060">
    <property type="entry name" value="PIN-like_dom_sf"/>
</dbReference>
<organism evidence="2 3">
    <name type="scientific">Halosimplex pelagicum</name>
    <dbReference type="NCBI Taxonomy" id="869886"/>
    <lineage>
        <taxon>Archaea</taxon>
        <taxon>Methanobacteriati</taxon>
        <taxon>Methanobacteriota</taxon>
        <taxon>Stenosarchaea group</taxon>
        <taxon>Halobacteria</taxon>
        <taxon>Halobacteriales</taxon>
        <taxon>Haloarculaceae</taxon>
        <taxon>Halosimplex</taxon>
    </lineage>
</organism>
<name>A0A7D5PGT5_9EURY</name>
<gene>
    <name evidence="2" type="ORF">HZS54_25310</name>
</gene>
<dbReference type="InterPro" id="IPR021799">
    <property type="entry name" value="PIN-like_prokaryotic"/>
</dbReference>
<evidence type="ECO:0000313" key="3">
    <source>
        <dbReference type="Proteomes" id="UP000509346"/>
    </source>
</evidence>
<protein>
    <submittedName>
        <fullName evidence="2">DUF3368 domain-containing protein</fullName>
    </submittedName>
</protein>
<dbReference type="RefSeq" id="WP_179919838.1">
    <property type="nucleotide sequence ID" value="NZ_CP058909.1"/>
</dbReference>
<dbReference type="Gene3D" id="3.40.50.1010">
    <property type="entry name" value="5'-nuclease"/>
    <property type="match status" value="1"/>
</dbReference>
<dbReference type="Proteomes" id="UP000509346">
    <property type="component" value="Chromosome"/>
</dbReference>
<dbReference type="PANTHER" id="PTHR39550:SF1">
    <property type="entry name" value="SLL0658 PROTEIN"/>
    <property type="match status" value="1"/>
</dbReference>
<dbReference type="Pfam" id="PF11848">
    <property type="entry name" value="DUF3368"/>
    <property type="match status" value="1"/>
</dbReference>
<proteinExistence type="predicted"/>
<dbReference type="SMART" id="SM00670">
    <property type="entry name" value="PINc"/>
    <property type="match status" value="1"/>
</dbReference>
<dbReference type="OrthoDB" id="199611at2157"/>
<dbReference type="EMBL" id="CP058909">
    <property type="protein sequence ID" value="QLH84760.1"/>
    <property type="molecule type" value="Genomic_DNA"/>
</dbReference>